<name>A0A0F9F3G7_9ZZZZ</name>
<dbReference type="EMBL" id="LAZR01025088">
    <property type="protein sequence ID" value="KKL73026.1"/>
    <property type="molecule type" value="Genomic_DNA"/>
</dbReference>
<protein>
    <submittedName>
        <fullName evidence="1">Uncharacterized protein</fullName>
    </submittedName>
</protein>
<proteinExistence type="predicted"/>
<evidence type="ECO:0000313" key="1">
    <source>
        <dbReference type="EMBL" id="KKL73026.1"/>
    </source>
</evidence>
<reference evidence="1" key="1">
    <citation type="journal article" date="2015" name="Nature">
        <title>Complex archaea that bridge the gap between prokaryotes and eukaryotes.</title>
        <authorList>
            <person name="Spang A."/>
            <person name="Saw J.H."/>
            <person name="Jorgensen S.L."/>
            <person name="Zaremba-Niedzwiedzka K."/>
            <person name="Martijn J."/>
            <person name="Lind A.E."/>
            <person name="van Eijk R."/>
            <person name="Schleper C."/>
            <person name="Guy L."/>
            <person name="Ettema T.J."/>
        </authorList>
    </citation>
    <scope>NUCLEOTIDE SEQUENCE</scope>
</reference>
<comment type="caution">
    <text evidence="1">The sequence shown here is derived from an EMBL/GenBank/DDBJ whole genome shotgun (WGS) entry which is preliminary data.</text>
</comment>
<sequence length="51" mass="5740">PQMIRLVTRGKTDTGGRTWRPFAWFCPVCGRLELVEELEGPVHFPPGGSRT</sequence>
<accession>A0A0F9F3G7</accession>
<gene>
    <name evidence="1" type="ORF">LCGC14_2078970</name>
</gene>
<dbReference type="AlphaFoldDB" id="A0A0F9F3G7"/>
<organism evidence="1">
    <name type="scientific">marine sediment metagenome</name>
    <dbReference type="NCBI Taxonomy" id="412755"/>
    <lineage>
        <taxon>unclassified sequences</taxon>
        <taxon>metagenomes</taxon>
        <taxon>ecological metagenomes</taxon>
    </lineage>
</organism>
<feature type="non-terminal residue" evidence="1">
    <location>
        <position position="1"/>
    </location>
</feature>